<dbReference type="RefSeq" id="WP_156677142.1">
    <property type="nucleotide sequence ID" value="NZ_CACRUL010000020.1"/>
</dbReference>
<reference evidence="1" key="1">
    <citation type="submission" date="2019-11" db="EMBL/GenBank/DDBJ databases">
        <authorList>
            <person name="Feng L."/>
        </authorList>
    </citation>
    <scope>NUCLEOTIDE SEQUENCE</scope>
    <source>
        <strain evidence="1">SrubneriLFYP117</strain>
    </source>
</reference>
<organism evidence="1">
    <name type="scientific">Streptococcus oralis</name>
    <dbReference type="NCBI Taxonomy" id="1303"/>
    <lineage>
        <taxon>Bacteria</taxon>
        <taxon>Bacillati</taxon>
        <taxon>Bacillota</taxon>
        <taxon>Bacilli</taxon>
        <taxon>Lactobacillales</taxon>
        <taxon>Streptococcaceae</taxon>
        <taxon>Streptococcus</taxon>
    </lineage>
</organism>
<name>A0A6N3E945_STROR</name>
<dbReference type="AlphaFoldDB" id="A0A6N3E945"/>
<gene>
    <name evidence="1" type="ORF">SRLFYP117_01718</name>
</gene>
<evidence type="ECO:0000313" key="1">
    <source>
        <dbReference type="EMBL" id="VYU35241.1"/>
    </source>
</evidence>
<proteinExistence type="predicted"/>
<protein>
    <submittedName>
        <fullName evidence="1">Uncharacterized protein</fullName>
    </submittedName>
</protein>
<dbReference type="EMBL" id="CACRUL010000020">
    <property type="protein sequence ID" value="VYU35241.1"/>
    <property type="molecule type" value="Genomic_DNA"/>
</dbReference>
<accession>A0A6N3E945</accession>
<sequence length="384" mass="45872">MGLSEKEKFEIRKVIKANKWYTFEEAESDLRKHWQPENDKNGDYLSMKRSQIQKILRSDILGTYLEINKRKKDQSDDEWFIQTIYGWSKKEKFFLDYSDGREKEYNEELHVFPKYDKLFTESELEQSIILSSFDELLGDTDKMEMREIYEELYGGSGKGKTLYLMTEPYLFALKHEIERRQYPTSTISISPHSPKEILERISEENFSYNLQTIVYTLIDEFIYSINDEVFKHQKARNEERQRFQEIADFLKKWKTIYSEEIQKLEKVLSTETLLEEFYAILNKFNQPFEYLVDEKLIKNKFDEKYLHENLQISSDELKKAVKQTIYSVEKYNLDKLESALSADTEFISKSAIFRHQISSRIHEILQNLNADSLLFSSLRNAGIE</sequence>